<dbReference type="Proteomes" id="UP000483820">
    <property type="component" value="Chromosome II"/>
</dbReference>
<dbReference type="KEGG" id="crq:GCK72_005195"/>
<evidence type="ECO:0000256" key="1">
    <source>
        <dbReference type="SAM" id="SignalP"/>
    </source>
</evidence>
<dbReference type="CTD" id="78774055"/>
<comment type="caution">
    <text evidence="2">The sequence shown here is derived from an EMBL/GenBank/DDBJ whole genome shotgun (WGS) entry which is preliminary data.</text>
</comment>
<dbReference type="AlphaFoldDB" id="A0A6A5HFV2"/>
<evidence type="ECO:0008006" key="4">
    <source>
        <dbReference type="Google" id="ProtNLM"/>
    </source>
</evidence>
<evidence type="ECO:0000313" key="2">
    <source>
        <dbReference type="EMBL" id="KAF1765243.1"/>
    </source>
</evidence>
<name>A0A6A5HFV2_CAERE</name>
<dbReference type="GeneID" id="78774055"/>
<organism evidence="2 3">
    <name type="scientific">Caenorhabditis remanei</name>
    <name type="common">Caenorhabditis vulgaris</name>
    <dbReference type="NCBI Taxonomy" id="31234"/>
    <lineage>
        <taxon>Eukaryota</taxon>
        <taxon>Metazoa</taxon>
        <taxon>Ecdysozoa</taxon>
        <taxon>Nematoda</taxon>
        <taxon>Chromadorea</taxon>
        <taxon>Rhabditida</taxon>
        <taxon>Rhabditina</taxon>
        <taxon>Rhabditomorpha</taxon>
        <taxon>Rhabditoidea</taxon>
        <taxon>Rhabditidae</taxon>
        <taxon>Peloderinae</taxon>
        <taxon>Caenorhabditis</taxon>
    </lineage>
</organism>
<keyword evidence="1" id="KW-0732">Signal</keyword>
<gene>
    <name evidence="2" type="ORF">GCK72_005195</name>
</gene>
<feature type="chain" id="PRO_5025404181" description="Knottin scorpion toxin-like domain-containing protein" evidence="1">
    <location>
        <begin position="22"/>
        <end position="69"/>
    </location>
</feature>
<reference evidence="2 3" key="1">
    <citation type="submission" date="2019-12" db="EMBL/GenBank/DDBJ databases">
        <title>Chromosome-level assembly of the Caenorhabditis remanei genome.</title>
        <authorList>
            <person name="Teterina A.A."/>
            <person name="Willis J.H."/>
            <person name="Phillips P.C."/>
        </authorList>
    </citation>
    <scope>NUCLEOTIDE SEQUENCE [LARGE SCALE GENOMIC DNA]</scope>
    <source>
        <strain evidence="2 3">PX506</strain>
        <tissue evidence="2">Whole organism</tissue>
    </source>
</reference>
<feature type="signal peptide" evidence="1">
    <location>
        <begin position="1"/>
        <end position="21"/>
    </location>
</feature>
<proteinExistence type="predicted"/>
<dbReference type="RefSeq" id="XP_053589271.1">
    <property type="nucleotide sequence ID" value="XM_053725077.1"/>
</dbReference>
<sequence length="69" mass="7969">MSNSSLLIVLSIIFFASVILAKIDIHQDGWGWCTNIECNKFCEDQKYNFGTCEWYLLVRSKCLCTNIDI</sequence>
<protein>
    <recommendedName>
        <fullName evidence="4">Knottin scorpion toxin-like domain-containing protein</fullName>
    </recommendedName>
</protein>
<accession>A0A6A5HFV2</accession>
<dbReference type="EMBL" id="WUAV01000002">
    <property type="protein sequence ID" value="KAF1765243.1"/>
    <property type="molecule type" value="Genomic_DNA"/>
</dbReference>
<evidence type="ECO:0000313" key="3">
    <source>
        <dbReference type="Proteomes" id="UP000483820"/>
    </source>
</evidence>